<comment type="caution">
    <text evidence="1">The sequence shown here is derived from an EMBL/GenBank/DDBJ whole genome shotgun (WGS) entry which is preliminary data.</text>
</comment>
<evidence type="ECO:0000313" key="1">
    <source>
        <dbReference type="EMBL" id="MDY5167650.1"/>
    </source>
</evidence>
<sequence>MRKLYKTVDEQIVYLKENKKIMVKDEHRKIFEERNYASLINPYKEFFSYGRDENKNHIYTKEIDFEEILKLVKADEGFSRLMYAYIGTFEKKFKNALFAEICSKYIGCEDEDKECIKYVEEIDKFLKSDDDGDLPRFCTNFRYSISKTEGYVYDDFRSEKRRLVLQHIKEIGMKTKDERNKLGESNSLISHYHKTQSVAPLWVIPNALTLGELSVLYAMLDSDSQKKIISKFYATDNYKKIDIRKIVSFSGQIEIIRRIRNIVNHYEPIFPLLSFEIKRVKKIENSPLYMTFELLKSTYASSLFNDVKADVFKIEENHYNSKNLKLLNLMMDMIKNTNKK</sequence>
<gene>
    <name evidence="1" type="ORF">MQE39_05870</name>
</gene>
<evidence type="ECO:0000313" key="2">
    <source>
        <dbReference type="Proteomes" id="UP001276902"/>
    </source>
</evidence>
<protein>
    <submittedName>
        <fullName evidence="1">Abi family protein</fullName>
    </submittedName>
</protein>
<name>A0AB35URB9_9FIRM</name>
<dbReference type="RefSeq" id="WP_276659038.1">
    <property type="nucleotide sequence ID" value="NZ_BAABZA010000001.1"/>
</dbReference>
<dbReference type="InterPro" id="IPR011664">
    <property type="entry name" value="Abi_system_AbiD/AbiF-like"/>
</dbReference>
<organism evidence="1 2">
    <name type="scientific">Dielma fastidiosa</name>
    <dbReference type="NCBI Taxonomy" id="1034346"/>
    <lineage>
        <taxon>Bacteria</taxon>
        <taxon>Bacillati</taxon>
        <taxon>Bacillota</taxon>
        <taxon>Erysipelotrichia</taxon>
        <taxon>Erysipelotrichales</taxon>
        <taxon>Erysipelotrichaceae</taxon>
        <taxon>Dielma</taxon>
    </lineage>
</organism>
<dbReference type="EMBL" id="JALDAW010000011">
    <property type="protein sequence ID" value="MDY5167650.1"/>
    <property type="molecule type" value="Genomic_DNA"/>
</dbReference>
<accession>A0AB35URB9</accession>
<dbReference type="AlphaFoldDB" id="A0AB35URB9"/>
<dbReference type="Proteomes" id="UP001276902">
    <property type="component" value="Unassembled WGS sequence"/>
</dbReference>
<proteinExistence type="predicted"/>
<dbReference type="Pfam" id="PF07751">
    <property type="entry name" value="Abi_2"/>
    <property type="match status" value="1"/>
</dbReference>
<reference evidence="1" key="1">
    <citation type="submission" date="2022-03" db="EMBL/GenBank/DDBJ databases">
        <title>First case of bacteraemia caused by Dielma fastidiosa in a patient hospitalised with diverticulitis.</title>
        <authorList>
            <person name="Forman-Ankjaer B."/>
            <person name="Hvid-Jensen F."/>
            <person name="Kobel C.M."/>
            <person name="Greve T."/>
        </authorList>
    </citation>
    <scope>NUCLEOTIDE SEQUENCE</scope>
    <source>
        <strain evidence="1">AUH_DF_2021</strain>
    </source>
</reference>